<sequence>MRLKMWYTLTSIQRDATAEASKHLFVRGIYQKDLIVTPSHLCCSCMGEKGEKYIRHSHSRLFPHPIPIHKISVQGHPSAKKDGDPSANKFKCFLLGSQHHTIQPFYLPFLLLVSDGQDGRSWM</sequence>
<name>F0X2W2_9STRA</name>
<reference evidence="1" key="1">
    <citation type="journal article" date="2011" name="PLoS Biol.">
        <title>Gene gain and loss during evolution of obligate parasitism in the white rust pathogen of Arabidopsis thaliana.</title>
        <authorList>
            <person name="Kemen E."/>
            <person name="Gardiner A."/>
            <person name="Schultz-Larsen T."/>
            <person name="Kemen A.C."/>
            <person name="Balmuth A.L."/>
            <person name="Robert-Seilaniantz A."/>
            <person name="Bailey K."/>
            <person name="Holub E."/>
            <person name="Studholme D.J."/>
            <person name="Maclean D."/>
            <person name="Jones J.D."/>
        </authorList>
    </citation>
    <scope>NUCLEOTIDE SEQUENCE</scope>
</reference>
<accession>F0X2W2</accession>
<dbReference type="AlphaFoldDB" id="F0X2W2"/>
<gene>
    <name evidence="1" type="primary">AlNc14C2033G13131</name>
    <name evidence="1" type="ORF">ALNC14_144370</name>
</gene>
<evidence type="ECO:0000313" key="1">
    <source>
        <dbReference type="EMBL" id="CCA28293.1"/>
    </source>
</evidence>
<organism evidence="1">
    <name type="scientific">Albugo laibachii Nc14</name>
    <dbReference type="NCBI Taxonomy" id="890382"/>
    <lineage>
        <taxon>Eukaryota</taxon>
        <taxon>Sar</taxon>
        <taxon>Stramenopiles</taxon>
        <taxon>Oomycota</taxon>
        <taxon>Peronosporomycetes</taxon>
        <taxon>Albuginales</taxon>
        <taxon>Albuginaceae</taxon>
        <taxon>Albugo</taxon>
    </lineage>
</organism>
<dbReference type="EMBL" id="FR825297">
    <property type="protein sequence ID" value="CCA28293.1"/>
    <property type="molecule type" value="Genomic_DNA"/>
</dbReference>
<reference evidence="1" key="2">
    <citation type="submission" date="2011-02" db="EMBL/GenBank/DDBJ databases">
        <authorList>
            <person name="MacLean D."/>
        </authorList>
    </citation>
    <scope>NUCLEOTIDE SEQUENCE</scope>
</reference>
<protein>
    <submittedName>
        <fullName evidence="1">AlNc14C2033G13131 protein</fullName>
    </submittedName>
</protein>
<proteinExistence type="predicted"/>
<dbReference type="HOGENOM" id="CLU_2019499_0_0_1"/>